<organism evidence="1">
    <name type="scientific">Rhizophora mucronata</name>
    <name type="common">Asiatic mangrove</name>
    <dbReference type="NCBI Taxonomy" id="61149"/>
    <lineage>
        <taxon>Eukaryota</taxon>
        <taxon>Viridiplantae</taxon>
        <taxon>Streptophyta</taxon>
        <taxon>Embryophyta</taxon>
        <taxon>Tracheophyta</taxon>
        <taxon>Spermatophyta</taxon>
        <taxon>Magnoliopsida</taxon>
        <taxon>eudicotyledons</taxon>
        <taxon>Gunneridae</taxon>
        <taxon>Pentapetalae</taxon>
        <taxon>rosids</taxon>
        <taxon>fabids</taxon>
        <taxon>Malpighiales</taxon>
        <taxon>Rhizophoraceae</taxon>
        <taxon>Rhizophora</taxon>
    </lineage>
</organism>
<name>A0A2P2PXS2_RHIMU</name>
<proteinExistence type="predicted"/>
<sequence length="29" mass="3542">MVSRALANQFWDKILHFKFHEAQFAEFMV</sequence>
<dbReference type="AlphaFoldDB" id="A0A2P2PXS2"/>
<dbReference type="EMBL" id="GGEC01079063">
    <property type="protein sequence ID" value="MBX59547.1"/>
    <property type="molecule type" value="Transcribed_RNA"/>
</dbReference>
<reference evidence="1" key="1">
    <citation type="submission" date="2018-02" db="EMBL/GenBank/DDBJ databases">
        <title>Rhizophora mucronata_Transcriptome.</title>
        <authorList>
            <person name="Meera S.P."/>
            <person name="Sreeshan A."/>
            <person name="Augustine A."/>
        </authorList>
    </citation>
    <scope>NUCLEOTIDE SEQUENCE</scope>
    <source>
        <tissue evidence="1">Leaf</tissue>
    </source>
</reference>
<accession>A0A2P2PXS2</accession>
<protein>
    <submittedName>
        <fullName evidence="1">Uncharacterized protein</fullName>
    </submittedName>
</protein>
<evidence type="ECO:0000313" key="1">
    <source>
        <dbReference type="EMBL" id="MBX59547.1"/>
    </source>
</evidence>